<dbReference type="Proteomes" id="UP000027337">
    <property type="component" value="Unassembled WGS sequence"/>
</dbReference>
<accession>A0A061SS67</accession>
<dbReference type="GO" id="GO:0016787">
    <property type="term" value="F:hydrolase activity"/>
    <property type="evidence" value="ECO:0007669"/>
    <property type="project" value="UniProtKB-KW"/>
</dbReference>
<evidence type="ECO:0000313" key="3">
    <source>
        <dbReference type="Proteomes" id="UP000027337"/>
    </source>
</evidence>
<name>A0A061SS67_9RHOB</name>
<dbReference type="InterPro" id="IPR029058">
    <property type="entry name" value="AB_hydrolase_fold"/>
</dbReference>
<proteinExistence type="predicted"/>
<dbReference type="PANTHER" id="PTHR43194">
    <property type="entry name" value="HYDROLASE ALPHA/BETA FOLD FAMILY"/>
    <property type="match status" value="1"/>
</dbReference>
<dbReference type="InterPro" id="IPR000073">
    <property type="entry name" value="AB_hydrolase_1"/>
</dbReference>
<keyword evidence="2" id="KW-0378">Hydrolase</keyword>
<comment type="caution">
    <text evidence="2">The sequence shown here is derived from an EMBL/GenBank/DDBJ whole genome shotgun (WGS) entry which is preliminary data.</text>
</comment>
<dbReference type="AlphaFoldDB" id="A0A061SS67"/>
<dbReference type="InterPro" id="IPR050228">
    <property type="entry name" value="Carboxylesterase_BioH"/>
</dbReference>
<keyword evidence="3" id="KW-1185">Reference proteome</keyword>
<dbReference type="eggNOG" id="COG2267">
    <property type="taxonomic scope" value="Bacteria"/>
</dbReference>
<evidence type="ECO:0000259" key="1">
    <source>
        <dbReference type="Pfam" id="PF12697"/>
    </source>
</evidence>
<gene>
    <name evidence="2" type="ORF">PM02_13670</name>
</gene>
<dbReference type="Gene3D" id="3.40.50.1820">
    <property type="entry name" value="alpha/beta hydrolase"/>
    <property type="match status" value="1"/>
</dbReference>
<sequence>MSQWSQPRHAFVPVLGHEIYVAEWGDPAAPPLVMWHGLARTSRDFDELATELARDHFVICPDTIGRGQSSWSQHPEAEYSIKHYTQIALGLMEHYGMEQAGWFGTSMGGLIGMRIASGPMADRLNYLVINDIGPEVPQPAIDRILAYAAELPCFDTVAEADRWLRATYAPFGVAEDAFWQRMAATSLRRKGNGKLTLHYDPKILVQFTASAEELLSWDRYDRIALPLHVIQGATSDILPPQILQRMCANGPRPTVTTMQGCGHAPNLSMPADVRFVREVISTLEVGCSTSG</sequence>
<organism evidence="2 3">
    <name type="scientific">Sulfitobacter mediterraneus</name>
    <dbReference type="NCBI Taxonomy" id="83219"/>
    <lineage>
        <taxon>Bacteria</taxon>
        <taxon>Pseudomonadati</taxon>
        <taxon>Pseudomonadota</taxon>
        <taxon>Alphaproteobacteria</taxon>
        <taxon>Rhodobacterales</taxon>
        <taxon>Roseobacteraceae</taxon>
        <taxon>Sulfitobacter</taxon>
    </lineage>
</organism>
<feature type="domain" description="AB hydrolase-1" evidence="1">
    <location>
        <begin position="32"/>
        <end position="273"/>
    </location>
</feature>
<evidence type="ECO:0000313" key="2">
    <source>
        <dbReference type="EMBL" id="KAJ02523.1"/>
    </source>
</evidence>
<dbReference type="Pfam" id="PF12697">
    <property type="entry name" value="Abhydrolase_6"/>
    <property type="match status" value="1"/>
</dbReference>
<dbReference type="SUPFAM" id="SSF53474">
    <property type="entry name" value="alpha/beta-Hydrolases"/>
    <property type="match status" value="1"/>
</dbReference>
<reference evidence="2 3" key="1">
    <citation type="journal article" date="2014" name="Genome Announc.">
        <title>Draft Genome Sequences of Two Isolates of the Roseobacter Group, Sulfitobacter sp. Strains 3SOLIMAR09 and 1FIGIMAR09, from Harbors of Mallorca Island (Mediterranean Sea).</title>
        <authorList>
            <person name="Mas-Llado M."/>
            <person name="Pina-Villalonga J.M."/>
            <person name="Brunet-Galmes I."/>
            <person name="Nogales B."/>
            <person name="Bosch R."/>
        </authorList>
    </citation>
    <scope>NUCLEOTIDE SEQUENCE [LARGE SCALE GENOMIC DNA]</scope>
    <source>
        <strain evidence="2 3">1FIGIMAR09</strain>
    </source>
</reference>
<dbReference type="EMBL" id="JEMU01000011">
    <property type="protein sequence ID" value="KAJ02523.1"/>
    <property type="molecule type" value="Genomic_DNA"/>
</dbReference>
<dbReference type="PANTHER" id="PTHR43194:SF2">
    <property type="entry name" value="PEROXISOMAL MEMBRANE PROTEIN LPX1"/>
    <property type="match status" value="1"/>
</dbReference>
<protein>
    <submittedName>
        <fullName evidence="2">Hydrolase</fullName>
    </submittedName>
</protein>
<dbReference type="RefSeq" id="WP_051584173.1">
    <property type="nucleotide sequence ID" value="NZ_JEMU01000011.1"/>
</dbReference>
<dbReference type="STRING" id="83219.PM02_13670"/>